<dbReference type="Pfam" id="PF07690">
    <property type="entry name" value="MFS_1"/>
    <property type="match status" value="1"/>
</dbReference>
<evidence type="ECO:0000259" key="7">
    <source>
        <dbReference type="PROSITE" id="PS50850"/>
    </source>
</evidence>
<dbReference type="Proteomes" id="UP000539052">
    <property type="component" value="Unassembled WGS sequence"/>
</dbReference>
<dbReference type="EMBL" id="JAAOXG010000032">
    <property type="protein sequence ID" value="NNJ31231.1"/>
    <property type="molecule type" value="Genomic_DNA"/>
</dbReference>
<dbReference type="InterPro" id="IPR036259">
    <property type="entry name" value="MFS_trans_sf"/>
</dbReference>
<feature type="transmembrane region" description="Helical" evidence="6">
    <location>
        <begin position="185"/>
        <end position="207"/>
    </location>
</feature>
<keyword evidence="5 6" id="KW-0472">Membrane</keyword>
<dbReference type="InterPro" id="IPR020846">
    <property type="entry name" value="MFS_dom"/>
</dbReference>
<keyword evidence="9" id="KW-1185">Reference proteome</keyword>
<evidence type="ECO:0000256" key="4">
    <source>
        <dbReference type="ARBA" id="ARBA00022989"/>
    </source>
</evidence>
<comment type="subcellular location">
    <subcellularLocation>
        <location evidence="1">Cell membrane</location>
        <topology evidence="1">Multi-pass membrane protein</topology>
    </subcellularLocation>
</comment>
<comment type="caution">
    <text evidence="8">The sequence shown here is derived from an EMBL/GenBank/DDBJ whole genome shotgun (WGS) entry which is preliminary data.</text>
</comment>
<reference evidence="8 9" key="1">
    <citation type="submission" date="2020-03" db="EMBL/GenBank/DDBJ databases">
        <title>Genome Sequence of industrial isolate, B5A.</title>
        <authorList>
            <person name="Sharma S."/>
            <person name="Patil P.B."/>
            <person name="Korpole S."/>
        </authorList>
    </citation>
    <scope>NUCLEOTIDE SEQUENCE [LARGE SCALE GENOMIC DNA]</scope>
    <source>
        <strain evidence="8 9">PI-S10-B5A</strain>
    </source>
</reference>
<dbReference type="Gene3D" id="1.20.1250.20">
    <property type="entry name" value="MFS general substrate transporter like domains"/>
    <property type="match status" value="2"/>
</dbReference>
<keyword evidence="3 6" id="KW-0812">Transmembrane</keyword>
<feature type="transmembrane region" description="Helical" evidence="6">
    <location>
        <begin position="28"/>
        <end position="46"/>
    </location>
</feature>
<organism evidence="8 9">
    <name type="scientific">Lacrimispora defluvii</name>
    <dbReference type="NCBI Taxonomy" id="2719233"/>
    <lineage>
        <taxon>Bacteria</taxon>
        <taxon>Bacillati</taxon>
        <taxon>Bacillota</taxon>
        <taxon>Clostridia</taxon>
        <taxon>Lachnospirales</taxon>
        <taxon>Lachnospiraceae</taxon>
        <taxon>Lacrimispora</taxon>
    </lineage>
</organism>
<dbReference type="InterPro" id="IPR050327">
    <property type="entry name" value="Proton-linked_MCT"/>
</dbReference>
<dbReference type="SUPFAM" id="SSF103473">
    <property type="entry name" value="MFS general substrate transporter"/>
    <property type="match status" value="1"/>
</dbReference>
<evidence type="ECO:0000256" key="5">
    <source>
        <dbReference type="ARBA" id="ARBA00023136"/>
    </source>
</evidence>
<feature type="transmembrane region" description="Helical" evidence="6">
    <location>
        <begin position="67"/>
        <end position="87"/>
    </location>
</feature>
<evidence type="ECO:0000256" key="2">
    <source>
        <dbReference type="ARBA" id="ARBA00022448"/>
    </source>
</evidence>
<gene>
    <name evidence="8" type="ORF">G9470_15690</name>
</gene>
<feature type="transmembrane region" description="Helical" evidence="6">
    <location>
        <begin position="322"/>
        <end position="343"/>
    </location>
</feature>
<accession>A0ABX1VXT9</accession>
<dbReference type="RefSeq" id="WP_170822370.1">
    <property type="nucleotide sequence ID" value="NZ_JAAOXG010000032.1"/>
</dbReference>
<evidence type="ECO:0000256" key="3">
    <source>
        <dbReference type="ARBA" id="ARBA00022692"/>
    </source>
</evidence>
<feature type="transmembrane region" description="Helical" evidence="6">
    <location>
        <begin position="349"/>
        <end position="373"/>
    </location>
</feature>
<feature type="transmembrane region" description="Helical" evidence="6">
    <location>
        <begin position="254"/>
        <end position="276"/>
    </location>
</feature>
<protein>
    <submittedName>
        <fullName evidence="8">OFA family MFS transporter</fullName>
    </submittedName>
</protein>
<dbReference type="PROSITE" id="PS50850">
    <property type="entry name" value="MFS"/>
    <property type="match status" value="1"/>
</dbReference>
<evidence type="ECO:0000313" key="8">
    <source>
        <dbReference type="EMBL" id="NNJ31231.1"/>
    </source>
</evidence>
<evidence type="ECO:0000256" key="1">
    <source>
        <dbReference type="ARBA" id="ARBA00004651"/>
    </source>
</evidence>
<keyword evidence="4 6" id="KW-1133">Transmembrane helix</keyword>
<feature type="transmembrane region" description="Helical" evidence="6">
    <location>
        <begin position="288"/>
        <end position="310"/>
    </location>
</feature>
<feature type="transmembrane region" description="Helical" evidence="6">
    <location>
        <begin position="93"/>
        <end position="115"/>
    </location>
</feature>
<feature type="domain" description="Major facilitator superfamily (MFS) profile" evidence="7">
    <location>
        <begin position="31"/>
        <end position="433"/>
    </location>
</feature>
<evidence type="ECO:0000313" key="9">
    <source>
        <dbReference type="Proteomes" id="UP000539052"/>
    </source>
</evidence>
<keyword evidence="2" id="KW-0813">Transport</keyword>
<dbReference type="PANTHER" id="PTHR11360">
    <property type="entry name" value="MONOCARBOXYLATE TRANSPORTER"/>
    <property type="match status" value="1"/>
</dbReference>
<proteinExistence type="predicted"/>
<feature type="transmembrane region" description="Helical" evidence="6">
    <location>
        <begin position="385"/>
        <end position="403"/>
    </location>
</feature>
<feature type="transmembrane region" description="Helical" evidence="6">
    <location>
        <begin position="155"/>
        <end position="179"/>
    </location>
</feature>
<evidence type="ECO:0000256" key="6">
    <source>
        <dbReference type="SAM" id="Phobius"/>
    </source>
</evidence>
<dbReference type="InterPro" id="IPR011701">
    <property type="entry name" value="MFS"/>
</dbReference>
<sequence length="446" mass="48412">MEKAAKAYGGYGDVKKLTVKESFNLGKGWHLMTFAILAMLVTNAGVNDGLNVILPVIAKSAGMNYELCLSMGTVAGFVGVAMMFFIAKLRDRFGGRVMSAVLFIIFGLTFNFLFLRATNIIMYGLSQCIMVSCGQGCFYLCTGPMQSHWFPKKRGVVNGISTIGANIGTAVLVPIMIVLLKAGDYRISISVFGAAAIGLAAYSFFTLRDNPIDAGMYPDNVTREIFEEEYSDCLNINQYVSDWTVPKMLKCKEVWLASAVPGFITLGLLGIITQFVQRNTALGLSVDMAVSAMTAAGLIGILGSYIIGFIDTKLGTKKACMIYCAIFALGIAFNLLTVVWFPFVYVSIAIVGFSLGGSTNMSLSFPASIFGMLDYPKVNGVIFPINYCIGCLNFVVNATVMKITGGLTGAYIVYLCLFLINILIVATMEEGKWDKMKHPELMEINK</sequence>
<feature type="transmembrane region" description="Helical" evidence="6">
    <location>
        <begin position="409"/>
        <end position="428"/>
    </location>
</feature>
<name>A0ABX1VXT9_9FIRM</name>